<dbReference type="Pfam" id="PF22691">
    <property type="entry name" value="Thiolase_C_1"/>
    <property type="match status" value="1"/>
</dbReference>
<dbReference type="SUPFAM" id="SSF53901">
    <property type="entry name" value="Thiolase-like"/>
    <property type="match status" value="2"/>
</dbReference>
<dbReference type="KEGG" id="gom:D7316_02484"/>
<dbReference type="Gene3D" id="3.40.47.10">
    <property type="match status" value="1"/>
</dbReference>
<name>A0A3G8JLC7_9ACTN</name>
<dbReference type="PANTHER" id="PTHR42870">
    <property type="entry name" value="ACETYL-COA C-ACETYLTRANSFERASE"/>
    <property type="match status" value="1"/>
</dbReference>
<dbReference type="InterPro" id="IPR022002">
    <property type="entry name" value="ChsH2_Znr"/>
</dbReference>
<dbReference type="SUPFAM" id="SSF50249">
    <property type="entry name" value="Nucleic acid-binding proteins"/>
    <property type="match status" value="1"/>
</dbReference>
<sequence>MTTTLATGRPLPQPTLASREFWASGADDVLRIAQCTNCGKRNHPQSVLCPVCGGRDLPLQPVSGKAFVVGLTVNVQQWLPDFPPPYVIAVVALEEDPDVRLTTNIVGCEPDDVAVGTRVRVLFEQVDDSIWLPLFEIDPDAVGEPAPMPEPDDYRSRLRAPFSAKRFEDRVAITGVGQSKVGRRLMVDPLSLTVDACLSAVADAGLTLDDIDGLSTYPGRYGGGMSEGGIMPVEQALRVRPTWVNAGSELHGQNGAIVAAMLAVASGLCRHVLCFRTVWESSHSALARSGQWAASTNRATDMFEYLYPFGAMSASNWIACQASNYFHRYGDAKEALGAIAVTARDNASANPEAVYRDPITMDDYLNARPISTPFGLYDCDVPVDAGIAVIVSAVDTVKDLPGQPVLVEAVGTQVMENLSWDQSTLAHLPQTLGPGAHLWSRTELRPDDVDVGLIYDGFTFDALSWIEALGFCEFGGAKDFIDGGKTISIDGSLPLNPHGGQLSAGRTHGFGFFREAVLQLRGQAPGRQVDDPKVAVVSSGGGVPSGAILLRTN</sequence>
<reference evidence="4 5" key="1">
    <citation type="submission" date="2018-11" db="EMBL/GenBank/DDBJ databases">
        <title>Gordonia insulae sp. nov., isolated from an island soil.</title>
        <authorList>
            <person name="Kim Y.S."/>
            <person name="Kim S.B."/>
        </authorList>
    </citation>
    <scope>NUCLEOTIDE SEQUENCE [LARGE SCALE GENOMIC DNA]</scope>
    <source>
        <strain evidence="4 5">MMS17-SY073</strain>
    </source>
</reference>
<dbReference type="PANTHER" id="PTHR42870:SF1">
    <property type="entry name" value="NON-SPECIFIC LIPID-TRANSFER PROTEIN-LIKE 2"/>
    <property type="match status" value="1"/>
</dbReference>
<dbReference type="InterPro" id="IPR016039">
    <property type="entry name" value="Thiolase-like"/>
</dbReference>
<gene>
    <name evidence="4" type="ORF">D7316_02484</name>
</gene>
<dbReference type="CDD" id="cd00829">
    <property type="entry name" value="SCP-x_thiolase"/>
    <property type="match status" value="1"/>
</dbReference>
<proteinExistence type="predicted"/>
<dbReference type="Pfam" id="PF12172">
    <property type="entry name" value="zf-ChsH2"/>
    <property type="match status" value="1"/>
</dbReference>
<evidence type="ECO:0008006" key="6">
    <source>
        <dbReference type="Google" id="ProtNLM"/>
    </source>
</evidence>
<evidence type="ECO:0000259" key="3">
    <source>
        <dbReference type="Pfam" id="PF22691"/>
    </source>
</evidence>
<dbReference type="AlphaFoldDB" id="A0A3G8JLC7"/>
<feature type="domain" description="Thiolase C-terminal" evidence="3">
    <location>
        <begin position="440"/>
        <end position="545"/>
    </location>
</feature>
<accession>A0A3G8JLC7</accession>
<dbReference type="Proteomes" id="UP000271469">
    <property type="component" value="Chromosome"/>
</dbReference>
<dbReference type="GO" id="GO:0016746">
    <property type="term" value="F:acyltransferase activity"/>
    <property type="evidence" value="ECO:0007669"/>
    <property type="project" value="InterPro"/>
</dbReference>
<dbReference type="Pfam" id="PF01796">
    <property type="entry name" value="OB_ChsH2_C"/>
    <property type="match status" value="1"/>
</dbReference>
<evidence type="ECO:0000313" key="4">
    <source>
        <dbReference type="EMBL" id="AZG45884.1"/>
    </source>
</evidence>
<dbReference type="InterPro" id="IPR055140">
    <property type="entry name" value="Thiolase_C_2"/>
</dbReference>
<feature type="domain" description="ChsH2 C-terminal OB-fold" evidence="1">
    <location>
        <begin position="60"/>
        <end position="123"/>
    </location>
</feature>
<evidence type="ECO:0000313" key="5">
    <source>
        <dbReference type="Proteomes" id="UP000271469"/>
    </source>
</evidence>
<dbReference type="InterPro" id="IPR012340">
    <property type="entry name" value="NA-bd_OB-fold"/>
</dbReference>
<dbReference type="RefSeq" id="WP_232016882.1">
    <property type="nucleotide sequence ID" value="NZ_CP033972.1"/>
</dbReference>
<feature type="domain" description="ChsH2 rubredoxin-like zinc ribbon" evidence="2">
    <location>
        <begin position="22"/>
        <end position="57"/>
    </location>
</feature>
<dbReference type="InterPro" id="IPR002878">
    <property type="entry name" value="ChsH2_C"/>
</dbReference>
<evidence type="ECO:0000259" key="2">
    <source>
        <dbReference type="Pfam" id="PF12172"/>
    </source>
</evidence>
<protein>
    <recommendedName>
        <fullName evidence="6">3-ketoacyl-CoA thiolase</fullName>
    </recommendedName>
</protein>
<keyword evidence="5" id="KW-1185">Reference proteome</keyword>
<evidence type="ECO:0000259" key="1">
    <source>
        <dbReference type="Pfam" id="PF01796"/>
    </source>
</evidence>
<organism evidence="4 5">
    <name type="scientific">Gordonia insulae</name>
    <dbReference type="NCBI Taxonomy" id="2420509"/>
    <lineage>
        <taxon>Bacteria</taxon>
        <taxon>Bacillati</taxon>
        <taxon>Actinomycetota</taxon>
        <taxon>Actinomycetes</taxon>
        <taxon>Mycobacteriales</taxon>
        <taxon>Gordoniaceae</taxon>
        <taxon>Gordonia</taxon>
    </lineage>
</organism>
<dbReference type="EMBL" id="CP033972">
    <property type="protein sequence ID" value="AZG45884.1"/>
    <property type="molecule type" value="Genomic_DNA"/>
</dbReference>